<name>A0ABT8WXT6_9FLAO</name>
<dbReference type="InterPro" id="IPR002656">
    <property type="entry name" value="Acyl_transf_3_dom"/>
</dbReference>
<feature type="transmembrane region" description="Helical" evidence="1">
    <location>
        <begin position="268"/>
        <end position="289"/>
    </location>
</feature>
<feature type="transmembrane region" description="Helical" evidence="1">
    <location>
        <begin position="147"/>
        <end position="163"/>
    </location>
</feature>
<gene>
    <name evidence="3" type="ORF">Q4Q39_03690</name>
</gene>
<keyword evidence="1" id="KW-0812">Transmembrane</keyword>
<dbReference type="PANTHER" id="PTHR23028:SF53">
    <property type="entry name" value="ACYL_TRANSF_3 DOMAIN-CONTAINING PROTEIN"/>
    <property type="match status" value="1"/>
</dbReference>
<feature type="transmembrane region" description="Helical" evidence="1">
    <location>
        <begin position="89"/>
        <end position="110"/>
    </location>
</feature>
<dbReference type="Proteomes" id="UP001176891">
    <property type="component" value="Unassembled WGS sequence"/>
</dbReference>
<accession>A0ABT8WXT6</accession>
<dbReference type="PANTHER" id="PTHR23028">
    <property type="entry name" value="ACETYLTRANSFERASE"/>
    <property type="match status" value="1"/>
</dbReference>
<dbReference type="Pfam" id="PF01757">
    <property type="entry name" value="Acyl_transf_3"/>
    <property type="match status" value="1"/>
</dbReference>
<evidence type="ECO:0000256" key="1">
    <source>
        <dbReference type="SAM" id="Phobius"/>
    </source>
</evidence>
<dbReference type="InterPro" id="IPR050879">
    <property type="entry name" value="Acyltransferase_3"/>
</dbReference>
<dbReference type="RefSeq" id="WP_303281017.1">
    <property type="nucleotide sequence ID" value="NZ_BAABCZ010000016.1"/>
</dbReference>
<reference evidence="3" key="1">
    <citation type="submission" date="2023-07" db="EMBL/GenBank/DDBJ databases">
        <title>Two novel species in the genus Flavivirga.</title>
        <authorList>
            <person name="Kwon K."/>
        </authorList>
    </citation>
    <scope>NUCLEOTIDE SEQUENCE</scope>
    <source>
        <strain evidence="3">KACC 14157</strain>
    </source>
</reference>
<comment type="caution">
    <text evidence="3">The sequence shown here is derived from an EMBL/GenBank/DDBJ whole genome shotgun (WGS) entry which is preliminary data.</text>
</comment>
<sequence length="377" mass="45130">MYINNKHRIFGLDIIRALAILLVLCSHSSLLLFPNQTNIYLTIVQFFGTIGVDLFFVLSGYLIGGILLKQIDSDKVKIKDFLYFWIRRWFRTLPNYFLILSLNILLFYFLHERIIENVNYFFAFLQNFSSPHPDFFTEAWSLSIEEYAYIIGPLILFFLILFFRNSSKKILYIVMSLIIIFVIAVLRINYHYHHDIISHHDWSKHIRKVVIYRIDSIYYGFLVAFLAQAYYLTWNHYKKWFLVFGILLFFGLHSCVFLFSMRPESSQLFFNVFYLPLLSISLLLFFPFFSSWKKGGVFKNIITKISVLSYALYLINYSLVLLTIQYFINVENKSLGIKLLILFMYWFISFGLSYVLFKYYERPMTMLRDSKLFKQIK</sequence>
<feature type="transmembrane region" description="Helical" evidence="1">
    <location>
        <begin position="310"/>
        <end position="328"/>
    </location>
</feature>
<keyword evidence="3" id="KW-0808">Transferase</keyword>
<evidence type="ECO:0000313" key="4">
    <source>
        <dbReference type="Proteomes" id="UP001176891"/>
    </source>
</evidence>
<evidence type="ECO:0000259" key="2">
    <source>
        <dbReference type="Pfam" id="PF01757"/>
    </source>
</evidence>
<feature type="transmembrane region" description="Helical" evidence="1">
    <location>
        <begin position="12"/>
        <end position="33"/>
    </location>
</feature>
<protein>
    <submittedName>
        <fullName evidence="3">Acyltransferase</fullName>
        <ecNumber evidence="3">2.3.-.-</ecNumber>
    </submittedName>
</protein>
<feature type="domain" description="Acyltransferase 3" evidence="2">
    <location>
        <begin position="11"/>
        <end position="356"/>
    </location>
</feature>
<feature type="transmembrane region" description="Helical" evidence="1">
    <location>
        <begin position="210"/>
        <end position="233"/>
    </location>
</feature>
<feature type="transmembrane region" description="Helical" evidence="1">
    <location>
        <begin position="39"/>
        <end position="68"/>
    </location>
</feature>
<keyword evidence="3" id="KW-0012">Acyltransferase</keyword>
<feature type="transmembrane region" description="Helical" evidence="1">
    <location>
        <begin position="170"/>
        <end position="190"/>
    </location>
</feature>
<feature type="transmembrane region" description="Helical" evidence="1">
    <location>
        <begin position="240"/>
        <end position="262"/>
    </location>
</feature>
<keyword evidence="1" id="KW-1133">Transmembrane helix</keyword>
<evidence type="ECO:0000313" key="3">
    <source>
        <dbReference type="EMBL" id="MDO5986501.1"/>
    </source>
</evidence>
<dbReference type="EMBL" id="JAUOEM010000001">
    <property type="protein sequence ID" value="MDO5986501.1"/>
    <property type="molecule type" value="Genomic_DNA"/>
</dbReference>
<keyword evidence="4" id="KW-1185">Reference proteome</keyword>
<proteinExistence type="predicted"/>
<feature type="transmembrane region" description="Helical" evidence="1">
    <location>
        <begin position="340"/>
        <end position="360"/>
    </location>
</feature>
<keyword evidence="1" id="KW-0472">Membrane</keyword>
<organism evidence="3 4">
    <name type="scientific">Flavivirga amylovorans</name>
    <dbReference type="NCBI Taxonomy" id="870486"/>
    <lineage>
        <taxon>Bacteria</taxon>
        <taxon>Pseudomonadati</taxon>
        <taxon>Bacteroidota</taxon>
        <taxon>Flavobacteriia</taxon>
        <taxon>Flavobacteriales</taxon>
        <taxon>Flavobacteriaceae</taxon>
        <taxon>Flavivirga</taxon>
    </lineage>
</organism>
<dbReference type="GO" id="GO:0016746">
    <property type="term" value="F:acyltransferase activity"/>
    <property type="evidence" value="ECO:0007669"/>
    <property type="project" value="UniProtKB-KW"/>
</dbReference>
<dbReference type="EC" id="2.3.-.-" evidence="3"/>